<dbReference type="PANTHER" id="PTHR43667">
    <property type="entry name" value="CYCLOPROPANE-FATTY-ACYL-PHOSPHOLIPID SYNTHASE"/>
    <property type="match status" value="1"/>
</dbReference>
<evidence type="ECO:0000313" key="3">
    <source>
        <dbReference type="Proteomes" id="UP000660729"/>
    </source>
</evidence>
<keyword evidence="2" id="KW-0489">Methyltransferase</keyword>
<dbReference type="Pfam" id="PF13649">
    <property type="entry name" value="Methyltransf_25"/>
    <property type="match status" value="1"/>
</dbReference>
<dbReference type="Proteomes" id="UP000660729">
    <property type="component" value="Unassembled WGS sequence"/>
</dbReference>
<feature type="domain" description="Methyltransferase" evidence="1">
    <location>
        <begin position="49"/>
        <end position="144"/>
    </location>
</feature>
<protein>
    <submittedName>
        <fullName evidence="2">Malonyl-[acyl-carrier protein] O-methyltransferase</fullName>
    </submittedName>
</protein>
<dbReference type="GO" id="GO:0008168">
    <property type="term" value="F:methyltransferase activity"/>
    <property type="evidence" value="ECO:0007669"/>
    <property type="project" value="UniProtKB-KW"/>
</dbReference>
<dbReference type="InterPro" id="IPR041698">
    <property type="entry name" value="Methyltransf_25"/>
</dbReference>
<dbReference type="InterPro" id="IPR029063">
    <property type="entry name" value="SAM-dependent_MTases_sf"/>
</dbReference>
<reference evidence="2" key="1">
    <citation type="submission" date="2020-04" db="EMBL/GenBank/DDBJ databases">
        <title>Draft genome resource of the tomato pathogen Pseudocercospora fuligena.</title>
        <authorList>
            <person name="Zaccaron A."/>
        </authorList>
    </citation>
    <scope>NUCLEOTIDE SEQUENCE</scope>
    <source>
        <strain evidence="2">PF001</strain>
    </source>
</reference>
<dbReference type="EMBL" id="JABCIY010000041">
    <property type="protein sequence ID" value="KAF7195241.1"/>
    <property type="molecule type" value="Genomic_DNA"/>
</dbReference>
<name>A0A8H6RMU4_9PEZI</name>
<dbReference type="CDD" id="cd02440">
    <property type="entry name" value="AdoMet_MTases"/>
    <property type="match status" value="1"/>
</dbReference>
<dbReference type="AlphaFoldDB" id="A0A8H6RMU4"/>
<dbReference type="SUPFAM" id="SSF53335">
    <property type="entry name" value="S-adenosyl-L-methionine-dependent methyltransferases"/>
    <property type="match status" value="1"/>
</dbReference>
<gene>
    <name evidence="2" type="ORF">HII31_03447</name>
</gene>
<organism evidence="2 3">
    <name type="scientific">Pseudocercospora fuligena</name>
    <dbReference type="NCBI Taxonomy" id="685502"/>
    <lineage>
        <taxon>Eukaryota</taxon>
        <taxon>Fungi</taxon>
        <taxon>Dikarya</taxon>
        <taxon>Ascomycota</taxon>
        <taxon>Pezizomycotina</taxon>
        <taxon>Dothideomycetes</taxon>
        <taxon>Dothideomycetidae</taxon>
        <taxon>Mycosphaerellales</taxon>
        <taxon>Mycosphaerellaceae</taxon>
        <taxon>Pseudocercospora</taxon>
    </lineage>
</organism>
<dbReference type="Gene3D" id="3.40.50.150">
    <property type="entry name" value="Vaccinia Virus protein VP39"/>
    <property type="match status" value="1"/>
</dbReference>
<sequence length="222" mass="24966">MTSSKDKDIVKSNYNKIAQKYTEWVSTSPSLRLKYLDLVLSNLPPNSRILELGTGAGTPVLNTLVQIPTIEKIYANDISSSQLQLAQKSIQDERVEWSEGDMLQLNFEEGCLDAILAFYSIFHLPREEQKVMLAKCHVWLKPGGKLVMNFGTTDEEEIRSADFFGEEMFWSSYGVAGNLKMLEGAGFEVLKHEVKGSADGNLKPGDVDYGIEFLWVFAEKKK</sequence>
<proteinExistence type="predicted"/>
<accession>A0A8H6RMU4</accession>
<dbReference type="GO" id="GO:0032259">
    <property type="term" value="P:methylation"/>
    <property type="evidence" value="ECO:0007669"/>
    <property type="project" value="UniProtKB-KW"/>
</dbReference>
<evidence type="ECO:0000313" key="2">
    <source>
        <dbReference type="EMBL" id="KAF7195241.1"/>
    </source>
</evidence>
<keyword evidence="2" id="KW-0808">Transferase</keyword>
<keyword evidence="3" id="KW-1185">Reference proteome</keyword>
<dbReference type="OrthoDB" id="540004at2759"/>
<evidence type="ECO:0000259" key="1">
    <source>
        <dbReference type="Pfam" id="PF13649"/>
    </source>
</evidence>
<dbReference type="InterPro" id="IPR050723">
    <property type="entry name" value="CFA/CMAS"/>
</dbReference>
<comment type="caution">
    <text evidence="2">The sequence shown here is derived from an EMBL/GenBank/DDBJ whole genome shotgun (WGS) entry which is preliminary data.</text>
</comment>
<dbReference type="PANTHER" id="PTHR43667:SF2">
    <property type="entry name" value="FATTY ACID C-METHYL TRANSFERASE"/>
    <property type="match status" value="1"/>
</dbReference>